<name>A0ABU5INP2_9BURK</name>
<dbReference type="GO" id="GO:0016787">
    <property type="term" value="F:hydrolase activity"/>
    <property type="evidence" value="ECO:0007669"/>
    <property type="project" value="UniProtKB-KW"/>
</dbReference>
<dbReference type="InterPro" id="IPR050272">
    <property type="entry name" value="Isochorismatase-like_hydrls"/>
</dbReference>
<dbReference type="PANTHER" id="PTHR43540:SF7">
    <property type="entry name" value="ISOCHORISMATASE FAMILY PROTEIN YECD"/>
    <property type="match status" value="1"/>
</dbReference>
<proteinExistence type="predicted"/>
<dbReference type="InterPro" id="IPR036380">
    <property type="entry name" value="Isochorismatase-like_sf"/>
</dbReference>
<dbReference type="PANTHER" id="PTHR43540">
    <property type="entry name" value="PEROXYUREIDOACRYLATE/UREIDOACRYLATE AMIDOHYDROLASE-RELATED"/>
    <property type="match status" value="1"/>
</dbReference>
<feature type="domain" description="Isochorismatase-like" evidence="2">
    <location>
        <begin position="9"/>
        <end position="183"/>
    </location>
</feature>
<gene>
    <name evidence="3" type="ORF">SM757_28475</name>
</gene>
<evidence type="ECO:0000259" key="2">
    <source>
        <dbReference type="Pfam" id="PF00857"/>
    </source>
</evidence>
<dbReference type="InterPro" id="IPR000868">
    <property type="entry name" value="Isochorismatase-like_dom"/>
</dbReference>
<accession>A0ABU5INP2</accession>
<dbReference type="EMBL" id="JAXOJX010000072">
    <property type="protein sequence ID" value="MDZ5460523.1"/>
    <property type="molecule type" value="Genomic_DNA"/>
</dbReference>
<protein>
    <submittedName>
        <fullName evidence="3">Hydrolase</fullName>
    </submittedName>
</protein>
<sequence>MTTLRPSTTALVLIDLQHGISSMELSPRSGDEVVTRSIEVARRFRDAGALVVLVRVAFSDDLADAPPHQVDHPMGPPAGGFPADWACLPGPLAELGHLTITKRQWSAFHGTELDLQLRRRGCTTVAMGGIATNFGVESTARQAWELSYDVVVLEDLCTSTSAELHGMAVTQVLPRLARVTTSACIKLGTA</sequence>
<organism evidence="3 4">
    <name type="scientific">Azohydromonas lata</name>
    <dbReference type="NCBI Taxonomy" id="45677"/>
    <lineage>
        <taxon>Bacteria</taxon>
        <taxon>Pseudomonadati</taxon>
        <taxon>Pseudomonadota</taxon>
        <taxon>Betaproteobacteria</taxon>
        <taxon>Burkholderiales</taxon>
        <taxon>Sphaerotilaceae</taxon>
        <taxon>Azohydromonas</taxon>
    </lineage>
</organism>
<reference evidence="3 4" key="1">
    <citation type="submission" date="2023-11" db="EMBL/GenBank/DDBJ databases">
        <title>Draft genome of Azohydromonas lata strain H1 (DSM1123), a polyhydroxyalkanoate producer.</title>
        <authorList>
            <person name="Traversa D."/>
            <person name="D'Addabbo P."/>
            <person name="Pazzani C."/>
            <person name="Manzari C."/>
            <person name="Chiara M."/>
            <person name="Scrascia M."/>
        </authorList>
    </citation>
    <scope>NUCLEOTIDE SEQUENCE [LARGE SCALE GENOMIC DNA]</scope>
    <source>
        <strain evidence="3 4">H1</strain>
    </source>
</reference>
<evidence type="ECO:0000313" key="4">
    <source>
        <dbReference type="Proteomes" id="UP001293718"/>
    </source>
</evidence>
<dbReference type="CDD" id="cd00431">
    <property type="entry name" value="cysteine_hydrolases"/>
    <property type="match status" value="1"/>
</dbReference>
<keyword evidence="4" id="KW-1185">Reference proteome</keyword>
<comment type="caution">
    <text evidence="3">The sequence shown here is derived from an EMBL/GenBank/DDBJ whole genome shotgun (WGS) entry which is preliminary data.</text>
</comment>
<dbReference type="Proteomes" id="UP001293718">
    <property type="component" value="Unassembled WGS sequence"/>
</dbReference>
<dbReference type="SUPFAM" id="SSF52499">
    <property type="entry name" value="Isochorismatase-like hydrolases"/>
    <property type="match status" value="1"/>
</dbReference>
<dbReference type="NCBIfam" id="NF008517">
    <property type="entry name" value="PRK11440.1"/>
    <property type="match status" value="1"/>
</dbReference>
<keyword evidence="1 3" id="KW-0378">Hydrolase</keyword>
<dbReference type="Gene3D" id="3.40.50.850">
    <property type="entry name" value="Isochorismatase-like"/>
    <property type="match status" value="1"/>
</dbReference>
<evidence type="ECO:0000256" key="1">
    <source>
        <dbReference type="ARBA" id="ARBA00022801"/>
    </source>
</evidence>
<dbReference type="Pfam" id="PF00857">
    <property type="entry name" value="Isochorismatase"/>
    <property type="match status" value="1"/>
</dbReference>
<dbReference type="RefSeq" id="WP_322467946.1">
    <property type="nucleotide sequence ID" value="NZ_JAXOJX010000072.1"/>
</dbReference>
<evidence type="ECO:0000313" key="3">
    <source>
        <dbReference type="EMBL" id="MDZ5460523.1"/>
    </source>
</evidence>